<dbReference type="RefSeq" id="WP_262579241.1">
    <property type="nucleotide sequence ID" value="NZ_JAHPRE010000055.1"/>
</dbReference>
<gene>
    <name evidence="1" type="ORF">KTH64_12680</name>
</gene>
<reference evidence="1" key="1">
    <citation type="submission" date="2021-06" db="EMBL/GenBank/DDBJ databases">
        <title>Propagation of a rapidly emergent carbapenem-resistant Acinetobacter baumannii lineage by various extra-hospital transmission networks.</title>
        <authorList>
            <person name="Calix J."/>
        </authorList>
    </citation>
    <scope>NUCLEOTIDE SEQUENCE</scope>
    <source>
        <strain evidence="1">WU_MDCI_Aw63</strain>
    </source>
</reference>
<organism evidence="1 2">
    <name type="scientific">Acinetobacter junii</name>
    <dbReference type="NCBI Taxonomy" id="40215"/>
    <lineage>
        <taxon>Bacteria</taxon>
        <taxon>Pseudomonadati</taxon>
        <taxon>Pseudomonadota</taxon>
        <taxon>Gammaproteobacteria</taxon>
        <taxon>Moraxellales</taxon>
        <taxon>Moraxellaceae</taxon>
        <taxon>Acinetobacter</taxon>
    </lineage>
</organism>
<evidence type="ECO:0000313" key="1">
    <source>
        <dbReference type="EMBL" id="MCU4397789.1"/>
    </source>
</evidence>
<accession>A0AAW5RAQ3</accession>
<comment type="caution">
    <text evidence="1">The sequence shown here is derived from an EMBL/GenBank/DDBJ whole genome shotgun (WGS) entry which is preliminary data.</text>
</comment>
<sequence>MDTQKDKDFETSEDQQESIIDQFISNGGFDKTFQDVFGLPESVQQSLKEVS</sequence>
<protein>
    <submittedName>
        <fullName evidence="1">Uncharacterized protein</fullName>
    </submittedName>
</protein>
<dbReference type="EMBL" id="JAHPRE010000055">
    <property type="protein sequence ID" value="MCU4397789.1"/>
    <property type="molecule type" value="Genomic_DNA"/>
</dbReference>
<name>A0AAW5RAQ3_ACIJU</name>
<dbReference type="Proteomes" id="UP001208534">
    <property type="component" value="Unassembled WGS sequence"/>
</dbReference>
<dbReference type="AlphaFoldDB" id="A0AAW5RAQ3"/>
<proteinExistence type="predicted"/>
<evidence type="ECO:0000313" key="2">
    <source>
        <dbReference type="Proteomes" id="UP001208534"/>
    </source>
</evidence>